<proteinExistence type="predicted"/>
<feature type="region of interest" description="Disordered" evidence="2">
    <location>
        <begin position="1"/>
        <end position="47"/>
    </location>
</feature>
<feature type="coiled-coil region" evidence="1">
    <location>
        <begin position="382"/>
        <end position="409"/>
    </location>
</feature>
<feature type="transmembrane region" description="Helical" evidence="3">
    <location>
        <begin position="801"/>
        <end position="819"/>
    </location>
</feature>
<sequence length="838" mass="92192">MLANNFSAAPRPRPPAKARRVSSLVKSSPPPPYAIASPTTNELPDPRKNTLLGSPILNTVQMLGGWEAQPMSPLADDWTNEKSREELSELLLKADGLIKERESALYAELTMTTAVCKSLYENNMELKNRHQALLARLPVSPSISPPCSASTSPVSSSPPLLHSPQYYGATISRSSSRMSTSSLEAPRSRHHRRISVSPSDIALLSDQNAELLYKLEKLESESIQADQAGRRKLRKLEQEIQGLRDELDETRARSEELEETARNALKGRAKDADEISRKKLEREERLRALRGKPDYDPEIDEVRDFAPGGALSANGSSKLGLGLPSSFRFRFTSHRYASECIPGSTSRRDAMDDLDDYPPTASIGRSVSQPSQFPPAHEYALVSQLLLKIRELEETNSQITEQQAKTAAQMLSVKMDAESIRRVYESLGEADDVEWRVVEDGMDDTDGDTTGDETIRFRNLRRSLDNEPSLEFEAGINADIQGTLRNALVPQHIPVPAAHMHKSRKSVVGLFDSPGSIDRDSGHQPPLSLTIPGLPIPFSTNAAETPTSSTSISPASVDVSPIEHTARTLDSELGSQIGEDWGFSAGNHHFRTSSLYNLTAITPAASSGSGFGSIRQPNPSFEELHSRCTTTTDMDTTVSADSHSQISSDETTPTLTDVSSKPMPSDDLLLPGTWRGQTPPIPPHIESQAEKKRRMSQTIRQRTTRWGEGRFTESLLTNRAPPRTDSRIEPDRPLTPIPQRLANVFDAVVETIAGGRESGEASPARSPTTLGRENGSAVTLRVSEVVKEERKGGIVSFVLEVWLWLQFVIIILVFLWAMAKRGPKSVLEDAERKKMGSR</sequence>
<evidence type="ECO:0000256" key="3">
    <source>
        <dbReference type="SAM" id="Phobius"/>
    </source>
</evidence>
<evidence type="ECO:0000313" key="4">
    <source>
        <dbReference type="EMBL" id="EGO28120.1"/>
    </source>
</evidence>
<feature type="compositionally biased region" description="Low complexity" evidence="2">
    <location>
        <begin position="172"/>
        <end position="182"/>
    </location>
</feature>
<feature type="region of interest" description="Disordered" evidence="2">
    <location>
        <begin position="171"/>
        <end position="194"/>
    </location>
</feature>
<evidence type="ECO:0000256" key="2">
    <source>
        <dbReference type="SAM" id="MobiDB-lite"/>
    </source>
</evidence>
<dbReference type="Proteomes" id="UP000008064">
    <property type="component" value="Unassembled WGS sequence"/>
</dbReference>
<dbReference type="GeneID" id="18813240"/>
<feature type="coiled-coil region" evidence="1">
    <location>
        <begin position="80"/>
        <end position="136"/>
    </location>
</feature>
<keyword evidence="1" id="KW-0175">Coiled coil</keyword>
<feature type="compositionally biased region" description="Polar residues" evidence="2">
    <location>
        <begin position="638"/>
        <end position="659"/>
    </location>
</feature>
<feature type="coiled-coil region" evidence="1">
    <location>
        <begin position="201"/>
        <end position="267"/>
    </location>
</feature>
<dbReference type="KEGG" id="sla:SERLADRAFT_414257"/>
<evidence type="ECO:0000256" key="1">
    <source>
        <dbReference type="SAM" id="Coils"/>
    </source>
</evidence>
<name>F8NPC8_SERL9</name>
<accession>F8NPC8</accession>
<feature type="compositionally biased region" description="Basic and acidic residues" evidence="2">
    <location>
        <begin position="722"/>
        <end position="732"/>
    </location>
</feature>
<dbReference type="RefSeq" id="XP_007316211.1">
    <property type="nucleotide sequence ID" value="XM_007316149.1"/>
</dbReference>
<keyword evidence="3" id="KW-0812">Transmembrane</keyword>
<keyword evidence="3" id="KW-0472">Membrane</keyword>
<dbReference type="AlphaFoldDB" id="F8NPC8"/>
<feature type="region of interest" description="Disordered" evidence="2">
    <location>
        <begin position="755"/>
        <end position="774"/>
    </location>
</feature>
<dbReference type="EMBL" id="GL945431">
    <property type="protein sequence ID" value="EGO28120.1"/>
    <property type="molecule type" value="Genomic_DNA"/>
</dbReference>
<keyword evidence="3" id="KW-1133">Transmembrane helix</keyword>
<protein>
    <submittedName>
        <fullName evidence="4">Uncharacterized protein</fullName>
    </submittedName>
</protein>
<organism>
    <name type="scientific">Serpula lacrymans var. lacrymans (strain S7.9)</name>
    <name type="common">Dry rot fungus</name>
    <dbReference type="NCBI Taxonomy" id="578457"/>
    <lineage>
        <taxon>Eukaryota</taxon>
        <taxon>Fungi</taxon>
        <taxon>Dikarya</taxon>
        <taxon>Basidiomycota</taxon>
        <taxon>Agaricomycotina</taxon>
        <taxon>Agaricomycetes</taxon>
        <taxon>Agaricomycetidae</taxon>
        <taxon>Boletales</taxon>
        <taxon>Coniophorineae</taxon>
        <taxon>Serpulaceae</taxon>
        <taxon>Serpula</taxon>
    </lineage>
</organism>
<dbReference type="HOGENOM" id="CLU_017862_0_0_1"/>
<reference evidence="4" key="1">
    <citation type="submission" date="2011-04" db="EMBL/GenBank/DDBJ databases">
        <title>Evolution of plant cell wall degrading machinery underlies the functional diversity of forest fungi.</title>
        <authorList>
            <consortium name="US DOE Joint Genome Institute (JGI-PGF)"/>
            <person name="Eastwood D.C."/>
            <person name="Floudas D."/>
            <person name="Binder M."/>
            <person name="Majcherczyk A."/>
            <person name="Schneider P."/>
            <person name="Aerts A."/>
            <person name="Asiegbu F.O."/>
            <person name="Baker S.E."/>
            <person name="Barry K."/>
            <person name="Bendiksby M."/>
            <person name="Blumentritt M."/>
            <person name="Coutinho P.M."/>
            <person name="Cullen D."/>
            <person name="Cullen D."/>
            <person name="Gathman A."/>
            <person name="Goodell B."/>
            <person name="Henrissat B."/>
            <person name="Ihrmark K."/>
            <person name="Kauserud H."/>
            <person name="Kohler A."/>
            <person name="LaButti K."/>
            <person name="Lapidus A."/>
            <person name="Lavin J.L."/>
            <person name="Lee Y.-H."/>
            <person name="Lindquist E."/>
            <person name="Lilly W."/>
            <person name="Lucas S."/>
            <person name="Morin E."/>
            <person name="Murat C."/>
            <person name="Oguiza J.A."/>
            <person name="Park J."/>
            <person name="Pisabarro A.G."/>
            <person name="Riley R."/>
            <person name="Rosling A."/>
            <person name="Salamov A."/>
            <person name="Schmidt O."/>
            <person name="Schmutz J."/>
            <person name="Skrede I."/>
            <person name="Stenlid J."/>
            <person name="Wiebenga A."/>
            <person name="Xie X."/>
            <person name="Kues U."/>
            <person name="Hibbett D.S."/>
            <person name="Hoffmeister D."/>
            <person name="Hogberg N."/>
            <person name="Martin F."/>
            <person name="Grigoriev I.V."/>
            <person name="Watkinson S.C."/>
        </authorList>
    </citation>
    <scope>NUCLEOTIDE SEQUENCE</scope>
    <source>
        <strain evidence="4">S7.9</strain>
    </source>
</reference>
<feature type="region of interest" description="Disordered" evidence="2">
    <location>
        <begin position="635"/>
        <end position="736"/>
    </location>
</feature>
<dbReference type="OrthoDB" id="2670688at2759"/>
<gene>
    <name evidence="4" type="ORF">SERLADRAFT_414257</name>
</gene>